<protein>
    <submittedName>
        <fullName evidence="1">Uncharacterized protein</fullName>
    </submittedName>
</protein>
<sequence length="93" mass="9822">DAENALTPLAVFPSVAQGKVSAPQAVTPSYTREYLAALLRDLFFTTLSCAPGCPPCSVPCNVQMPASVIWVSFSVTSGRTGDGTGRKFKNVKK</sequence>
<feature type="non-terminal residue" evidence="1">
    <location>
        <position position="1"/>
    </location>
</feature>
<comment type="caution">
    <text evidence="1">The sequence shown here is derived from an EMBL/GenBank/DDBJ whole genome shotgun (WGS) entry which is preliminary data.</text>
</comment>
<reference evidence="1" key="1">
    <citation type="submission" date="2023-05" db="EMBL/GenBank/DDBJ databases">
        <authorList>
            <person name="Stuckert A."/>
        </authorList>
    </citation>
    <scope>NUCLEOTIDE SEQUENCE</scope>
</reference>
<name>A0ABN9HBU9_9NEOB</name>
<evidence type="ECO:0000313" key="1">
    <source>
        <dbReference type="EMBL" id="CAI9619289.1"/>
    </source>
</evidence>
<accession>A0ABN9HBU9</accession>
<dbReference type="Proteomes" id="UP001162483">
    <property type="component" value="Unassembled WGS sequence"/>
</dbReference>
<dbReference type="EMBL" id="CATNWA010020645">
    <property type="protein sequence ID" value="CAI9619289.1"/>
    <property type="molecule type" value="Genomic_DNA"/>
</dbReference>
<organism evidence="1 2">
    <name type="scientific">Staurois parvus</name>
    <dbReference type="NCBI Taxonomy" id="386267"/>
    <lineage>
        <taxon>Eukaryota</taxon>
        <taxon>Metazoa</taxon>
        <taxon>Chordata</taxon>
        <taxon>Craniata</taxon>
        <taxon>Vertebrata</taxon>
        <taxon>Euteleostomi</taxon>
        <taxon>Amphibia</taxon>
        <taxon>Batrachia</taxon>
        <taxon>Anura</taxon>
        <taxon>Neobatrachia</taxon>
        <taxon>Ranoidea</taxon>
        <taxon>Ranidae</taxon>
        <taxon>Staurois</taxon>
    </lineage>
</organism>
<proteinExistence type="predicted"/>
<gene>
    <name evidence="1" type="ORF">SPARVUS_LOCUS15811246</name>
</gene>
<keyword evidence="2" id="KW-1185">Reference proteome</keyword>
<evidence type="ECO:0000313" key="2">
    <source>
        <dbReference type="Proteomes" id="UP001162483"/>
    </source>
</evidence>